<comment type="caution">
    <text evidence="1">The sequence shown here is derived from an EMBL/GenBank/DDBJ whole genome shotgun (WGS) entry which is preliminary data.</text>
</comment>
<dbReference type="GO" id="GO:0008962">
    <property type="term" value="F:phosphatidylglycerophosphatase activity"/>
    <property type="evidence" value="ECO:0007669"/>
    <property type="project" value="InterPro"/>
</dbReference>
<dbReference type="AlphaFoldDB" id="A0A941AN78"/>
<dbReference type="NCBIfam" id="TIGR01668">
    <property type="entry name" value="YqeG_hyp_ppase"/>
    <property type="match status" value="1"/>
</dbReference>
<dbReference type="Proteomes" id="UP000678228">
    <property type="component" value="Unassembled WGS sequence"/>
</dbReference>
<protein>
    <submittedName>
        <fullName evidence="1">YqeG family HAD IIIA-type phosphatase</fullName>
    </submittedName>
</protein>
<dbReference type="InterPro" id="IPR023214">
    <property type="entry name" value="HAD_sf"/>
</dbReference>
<keyword evidence="2" id="KW-1185">Reference proteome</keyword>
<dbReference type="InterPro" id="IPR006439">
    <property type="entry name" value="HAD-SF_hydro_IA"/>
</dbReference>
<dbReference type="CDD" id="cd16416">
    <property type="entry name" value="HAD_BsYqeG-like"/>
    <property type="match status" value="1"/>
</dbReference>
<organism evidence="1 2">
    <name type="scientific">Halalkalibacter suaedae</name>
    <dbReference type="NCBI Taxonomy" id="2822140"/>
    <lineage>
        <taxon>Bacteria</taxon>
        <taxon>Bacillati</taxon>
        <taxon>Bacillota</taxon>
        <taxon>Bacilli</taxon>
        <taxon>Bacillales</taxon>
        <taxon>Bacillaceae</taxon>
        <taxon>Halalkalibacter</taxon>
    </lineage>
</organism>
<reference evidence="1" key="1">
    <citation type="submission" date="2021-03" db="EMBL/GenBank/DDBJ databases">
        <title>Bacillus suaedae sp. nov., isolated from Suaeda aralocaspica.</title>
        <authorList>
            <person name="Lei R.F.R."/>
        </authorList>
    </citation>
    <scope>NUCLEOTIDE SEQUENCE</scope>
    <source>
        <strain evidence="1">YZJH907-2</strain>
    </source>
</reference>
<dbReference type="SUPFAM" id="SSF56784">
    <property type="entry name" value="HAD-like"/>
    <property type="match status" value="1"/>
</dbReference>
<accession>A0A941AN78</accession>
<gene>
    <name evidence="1" type="ORF">J7W16_09355</name>
</gene>
<dbReference type="Pfam" id="PF00702">
    <property type="entry name" value="Hydrolase"/>
    <property type="match status" value="1"/>
</dbReference>
<dbReference type="FunFam" id="3.40.50.1000:FF:000067">
    <property type="entry name" value="HAD phosphatase, family IIIA"/>
    <property type="match status" value="1"/>
</dbReference>
<dbReference type="RefSeq" id="WP_210597026.1">
    <property type="nucleotide sequence ID" value="NZ_JAGKSQ010000003.1"/>
</dbReference>
<evidence type="ECO:0000313" key="1">
    <source>
        <dbReference type="EMBL" id="MBP3951340.1"/>
    </source>
</evidence>
<dbReference type="PANTHER" id="PTHR19288:SF25">
    <property type="entry name" value="PHOSPHATIDYLGLYCEROPHOSPHATASE GEP4, MITOCHONDRIAL"/>
    <property type="match status" value="1"/>
</dbReference>
<evidence type="ECO:0000313" key="2">
    <source>
        <dbReference type="Proteomes" id="UP000678228"/>
    </source>
</evidence>
<sequence>MFKKLLPSQYEKSIYDIKLQELKQRGIKGVITDLDNTLVEWDRESATPEVQKWFKQLNELGMKVTIVSNNNLKRVQKFADPEKVLFIHSAQKPRTRAFKLACVDMGLKHDEVVVIGDQIFTDVFGGNRAGIHTILVVPVAKTDGLATKLNRKMEQVVLRSLKKRGMIHWED</sequence>
<dbReference type="InterPro" id="IPR036412">
    <property type="entry name" value="HAD-like_sf"/>
</dbReference>
<proteinExistence type="predicted"/>
<dbReference type="EMBL" id="JAGKSQ010000003">
    <property type="protein sequence ID" value="MBP3951340.1"/>
    <property type="molecule type" value="Genomic_DNA"/>
</dbReference>
<dbReference type="NCBIfam" id="TIGR01549">
    <property type="entry name" value="HAD-SF-IA-v1"/>
    <property type="match status" value="1"/>
</dbReference>
<dbReference type="InterPro" id="IPR010021">
    <property type="entry name" value="PGPP1/Gep4"/>
</dbReference>
<dbReference type="GO" id="GO:0005737">
    <property type="term" value="C:cytoplasm"/>
    <property type="evidence" value="ECO:0007669"/>
    <property type="project" value="TreeGrafter"/>
</dbReference>
<name>A0A941AN78_9BACI</name>
<dbReference type="NCBIfam" id="TIGR01662">
    <property type="entry name" value="HAD-SF-IIIA"/>
    <property type="match status" value="1"/>
</dbReference>
<dbReference type="InterPro" id="IPR006549">
    <property type="entry name" value="HAD-SF_hydro_IIIA"/>
</dbReference>
<dbReference type="PANTHER" id="PTHR19288">
    <property type="entry name" value="4-NITROPHENYLPHOSPHATASE-RELATED"/>
    <property type="match status" value="1"/>
</dbReference>
<dbReference type="Gene3D" id="3.40.50.1000">
    <property type="entry name" value="HAD superfamily/HAD-like"/>
    <property type="match status" value="1"/>
</dbReference>